<evidence type="ECO:0000313" key="7">
    <source>
        <dbReference type="Proteomes" id="UP000275461"/>
    </source>
</evidence>
<dbReference type="InterPro" id="IPR029063">
    <property type="entry name" value="SAM-dependent_MTases_sf"/>
</dbReference>
<keyword evidence="3" id="KW-0808">Transferase</keyword>
<dbReference type="OrthoDB" id="9782855at2"/>
<evidence type="ECO:0000256" key="1">
    <source>
        <dbReference type="ARBA" id="ARBA00010815"/>
    </source>
</evidence>
<dbReference type="GO" id="GO:0008610">
    <property type="term" value="P:lipid biosynthetic process"/>
    <property type="evidence" value="ECO:0007669"/>
    <property type="project" value="InterPro"/>
</dbReference>
<gene>
    <name evidence="6" type="ORF">DFR31_1381</name>
</gene>
<proteinExistence type="inferred from homology"/>
<sequence>MLLERLLSRIVTEGRLEVILPDNKRLGFGPGNTPHVVVRLKDWATVRRLGLRPDLELGEAWMDQRLKLEQGSLRELLTIACGALRELEQTGWHRLQRRLLRPFRYLAQFNPLYRARRNVAHHYDLSGELFDLFLDSDRQYSCAYFETGAESLEEAQAKKKRHLAAKLCLAPDQRVLDIGSGWGGMGLSLARYAPVDVTGVTLSTEQLEVATRRAAQAGLDDRVRFRLQDYREETGPYDRIISVGMFEHVGVTHYRPFFGHLRRLLKPDGVAVLHAIGRMSPPARTNPWIARYIFPGGYCPALSEVLRAVEKAQLWVTDVEILRLHYAHTLRAWHERFLANRDRIRELYDERFCRMWEYYLLASEAAFLHLDHMVFQIQLARDRHAVPLTRNYIQQNEAHLAALDGEQRTGLQEVRRTG</sequence>
<protein>
    <submittedName>
        <fullName evidence="6">Cyclopropane-fatty-acyl-phospholipid synthase</fullName>
    </submittedName>
</protein>
<comment type="similarity">
    <text evidence="1">Belongs to the CFA/CMAS family.</text>
</comment>
<dbReference type="PIRSF" id="PIRSF003085">
    <property type="entry name" value="CMAS"/>
    <property type="match status" value="1"/>
</dbReference>
<dbReference type="Gene3D" id="3.40.50.150">
    <property type="entry name" value="Vaccinia Virus protein VP39"/>
    <property type="match status" value="1"/>
</dbReference>
<dbReference type="EMBL" id="RCDA01000001">
    <property type="protein sequence ID" value="RLK51440.1"/>
    <property type="molecule type" value="Genomic_DNA"/>
</dbReference>
<dbReference type="SUPFAM" id="SSF53335">
    <property type="entry name" value="S-adenosyl-L-methionine-dependent methyltransferases"/>
    <property type="match status" value="1"/>
</dbReference>
<evidence type="ECO:0000256" key="3">
    <source>
        <dbReference type="ARBA" id="ARBA00022679"/>
    </source>
</evidence>
<dbReference type="Pfam" id="PF02353">
    <property type="entry name" value="CMAS"/>
    <property type="match status" value="1"/>
</dbReference>
<dbReference type="GO" id="GO:0032259">
    <property type="term" value="P:methylation"/>
    <property type="evidence" value="ECO:0007669"/>
    <property type="project" value="UniProtKB-KW"/>
</dbReference>
<name>A0A498CDQ9_9GAMM</name>
<dbReference type="RefSeq" id="WP_121441852.1">
    <property type="nucleotide sequence ID" value="NZ_RCDA01000001.1"/>
</dbReference>
<keyword evidence="5" id="KW-0443">Lipid metabolism</keyword>
<dbReference type="PANTHER" id="PTHR43667:SF1">
    <property type="entry name" value="CYCLOPROPANE-FATTY-ACYL-PHOSPHOLIPID SYNTHASE"/>
    <property type="match status" value="1"/>
</dbReference>
<dbReference type="AlphaFoldDB" id="A0A498CDQ9"/>
<keyword evidence="7" id="KW-1185">Reference proteome</keyword>
<dbReference type="Proteomes" id="UP000275461">
    <property type="component" value="Unassembled WGS sequence"/>
</dbReference>
<dbReference type="CDD" id="cd02440">
    <property type="entry name" value="AdoMet_MTases"/>
    <property type="match status" value="1"/>
</dbReference>
<keyword evidence="2" id="KW-0489">Methyltransferase</keyword>
<dbReference type="InterPro" id="IPR050723">
    <property type="entry name" value="CFA/CMAS"/>
</dbReference>
<keyword evidence="4" id="KW-0949">S-adenosyl-L-methionine</keyword>
<comment type="caution">
    <text evidence="6">The sequence shown here is derived from an EMBL/GenBank/DDBJ whole genome shotgun (WGS) entry which is preliminary data.</text>
</comment>
<dbReference type="InterPro" id="IPR003333">
    <property type="entry name" value="CMAS"/>
</dbReference>
<evidence type="ECO:0000313" key="6">
    <source>
        <dbReference type="EMBL" id="RLK51440.1"/>
    </source>
</evidence>
<organism evidence="6 7">
    <name type="scientific">Alkalispirillum mobile</name>
    <dbReference type="NCBI Taxonomy" id="85925"/>
    <lineage>
        <taxon>Bacteria</taxon>
        <taxon>Pseudomonadati</taxon>
        <taxon>Pseudomonadota</taxon>
        <taxon>Gammaproteobacteria</taxon>
        <taxon>Chromatiales</taxon>
        <taxon>Ectothiorhodospiraceae</taxon>
        <taxon>Alkalispirillum</taxon>
    </lineage>
</organism>
<evidence type="ECO:0000256" key="2">
    <source>
        <dbReference type="ARBA" id="ARBA00022603"/>
    </source>
</evidence>
<dbReference type="PANTHER" id="PTHR43667">
    <property type="entry name" value="CYCLOPROPANE-FATTY-ACYL-PHOSPHOLIPID SYNTHASE"/>
    <property type="match status" value="1"/>
</dbReference>
<evidence type="ECO:0000256" key="5">
    <source>
        <dbReference type="ARBA" id="ARBA00023098"/>
    </source>
</evidence>
<reference evidence="6 7" key="1">
    <citation type="submission" date="2018-10" db="EMBL/GenBank/DDBJ databases">
        <title>Genomic Encyclopedia of Type Strains, Phase IV (KMG-IV): sequencing the most valuable type-strain genomes for metagenomic binning, comparative biology and taxonomic classification.</title>
        <authorList>
            <person name="Goeker M."/>
        </authorList>
    </citation>
    <scope>NUCLEOTIDE SEQUENCE [LARGE SCALE GENOMIC DNA]</scope>
    <source>
        <strain evidence="6 7">DSM 12769</strain>
    </source>
</reference>
<accession>A0A498CDQ9</accession>
<dbReference type="GO" id="GO:0008168">
    <property type="term" value="F:methyltransferase activity"/>
    <property type="evidence" value="ECO:0007669"/>
    <property type="project" value="UniProtKB-KW"/>
</dbReference>
<evidence type="ECO:0000256" key="4">
    <source>
        <dbReference type="ARBA" id="ARBA00022691"/>
    </source>
</evidence>